<organism evidence="1 2">
    <name type="scientific">Dreissena polymorpha</name>
    <name type="common">Zebra mussel</name>
    <name type="synonym">Mytilus polymorpha</name>
    <dbReference type="NCBI Taxonomy" id="45954"/>
    <lineage>
        <taxon>Eukaryota</taxon>
        <taxon>Metazoa</taxon>
        <taxon>Spiralia</taxon>
        <taxon>Lophotrochozoa</taxon>
        <taxon>Mollusca</taxon>
        <taxon>Bivalvia</taxon>
        <taxon>Autobranchia</taxon>
        <taxon>Heteroconchia</taxon>
        <taxon>Euheterodonta</taxon>
        <taxon>Imparidentia</taxon>
        <taxon>Neoheterodontei</taxon>
        <taxon>Myida</taxon>
        <taxon>Dreissenoidea</taxon>
        <taxon>Dreissenidae</taxon>
        <taxon>Dreissena</taxon>
    </lineage>
</organism>
<proteinExistence type="predicted"/>
<evidence type="ECO:0000313" key="2">
    <source>
        <dbReference type="Proteomes" id="UP000828390"/>
    </source>
</evidence>
<dbReference type="EMBL" id="JAIWYP010000006">
    <property type="protein sequence ID" value="KAH3804614.1"/>
    <property type="molecule type" value="Genomic_DNA"/>
</dbReference>
<reference evidence="1" key="2">
    <citation type="submission" date="2020-11" db="EMBL/GenBank/DDBJ databases">
        <authorList>
            <person name="McCartney M.A."/>
            <person name="Auch B."/>
            <person name="Kono T."/>
            <person name="Mallez S."/>
            <person name="Becker A."/>
            <person name="Gohl D.M."/>
            <person name="Silverstein K.A.T."/>
            <person name="Koren S."/>
            <person name="Bechman K.B."/>
            <person name="Herman A."/>
            <person name="Abrahante J.E."/>
            <person name="Garbe J."/>
        </authorList>
    </citation>
    <scope>NUCLEOTIDE SEQUENCE</scope>
    <source>
        <strain evidence="1">Duluth1</strain>
        <tissue evidence="1">Whole animal</tissue>
    </source>
</reference>
<reference evidence="1" key="1">
    <citation type="journal article" date="2019" name="bioRxiv">
        <title>The Genome of the Zebra Mussel, Dreissena polymorpha: A Resource for Invasive Species Research.</title>
        <authorList>
            <person name="McCartney M.A."/>
            <person name="Auch B."/>
            <person name="Kono T."/>
            <person name="Mallez S."/>
            <person name="Zhang Y."/>
            <person name="Obille A."/>
            <person name="Becker A."/>
            <person name="Abrahante J.E."/>
            <person name="Garbe J."/>
            <person name="Badalamenti J.P."/>
            <person name="Herman A."/>
            <person name="Mangelson H."/>
            <person name="Liachko I."/>
            <person name="Sullivan S."/>
            <person name="Sone E.D."/>
            <person name="Koren S."/>
            <person name="Silverstein K.A.T."/>
            <person name="Beckman K.B."/>
            <person name="Gohl D.M."/>
        </authorList>
    </citation>
    <scope>NUCLEOTIDE SEQUENCE</scope>
    <source>
        <strain evidence="1">Duluth1</strain>
        <tissue evidence="1">Whole animal</tissue>
    </source>
</reference>
<dbReference type="Proteomes" id="UP000828390">
    <property type="component" value="Unassembled WGS sequence"/>
</dbReference>
<accession>A0A9D4FVZ9</accession>
<keyword evidence="2" id="KW-1185">Reference proteome</keyword>
<sequence>MNFPGMKFDVTDVIDVVKPIQEDSFNAATVLEDQGVTYTVIERGSQKGQPILVTNLGYVYSVKVNVSLKNVNYYIKYNL</sequence>
<name>A0A9D4FVZ9_DREPO</name>
<dbReference type="AlphaFoldDB" id="A0A9D4FVZ9"/>
<comment type="caution">
    <text evidence="1">The sequence shown here is derived from an EMBL/GenBank/DDBJ whole genome shotgun (WGS) entry which is preliminary data.</text>
</comment>
<protein>
    <submittedName>
        <fullName evidence="1">Uncharacterized protein</fullName>
    </submittedName>
</protein>
<evidence type="ECO:0000313" key="1">
    <source>
        <dbReference type="EMBL" id="KAH3804614.1"/>
    </source>
</evidence>
<gene>
    <name evidence="1" type="ORF">DPMN_132903</name>
</gene>